<evidence type="ECO:0000313" key="2">
    <source>
        <dbReference type="Proteomes" id="UP000830401"/>
    </source>
</evidence>
<proteinExistence type="predicted"/>
<reference evidence="1" key="1">
    <citation type="submission" date="2022-04" db="EMBL/GenBank/DDBJ databases">
        <title>Hymenobacter sp. isolated from the air.</title>
        <authorList>
            <person name="Won M."/>
            <person name="Lee C.-M."/>
            <person name="Woen H.-Y."/>
            <person name="Kwon S.-W."/>
        </authorList>
    </citation>
    <scope>NUCLEOTIDE SEQUENCE</scope>
    <source>
        <strain evidence="1">5420S-77</strain>
    </source>
</reference>
<accession>A0ABY4G1S8</accession>
<organism evidence="1 2">
    <name type="scientific">Hymenobacter volaticus</name>
    <dbReference type="NCBI Taxonomy" id="2932254"/>
    <lineage>
        <taxon>Bacteria</taxon>
        <taxon>Pseudomonadati</taxon>
        <taxon>Bacteroidota</taxon>
        <taxon>Cytophagia</taxon>
        <taxon>Cytophagales</taxon>
        <taxon>Hymenobacteraceae</taxon>
        <taxon>Hymenobacter</taxon>
    </lineage>
</organism>
<dbReference type="EMBL" id="CP095061">
    <property type="protein sequence ID" value="UOQ64817.1"/>
    <property type="molecule type" value="Genomic_DNA"/>
</dbReference>
<gene>
    <name evidence="1" type="ORF">MUN86_14730</name>
</gene>
<name>A0ABY4G1S8_9BACT</name>
<sequence length="76" mass="8646">MIRVDELIISVPDMDPKYVTGMVHRVLQLMADKMPAEQQSRSISKLSLSVLLQPDMSSSKMEEAVAQQLMQQIRMI</sequence>
<keyword evidence="2" id="KW-1185">Reference proteome</keyword>
<protein>
    <submittedName>
        <fullName evidence="1">Uncharacterized protein</fullName>
    </submittedName>
</protein>
<dbReference type="RefSeq" id="WP_245118810.1">
    <property type="nucleotide sequence ID" value="NZ_CP095061.1"/>
</dbReference>
<evidence type="ECO:0000313" key="1">
    <source>
        <dbReference type="EMBL" id="UOQ64817.1"/>
    </source>
</evidence>
<dbReference type="Proteomes" id="UP000830401">
    <property type="component" value="Chromosome"/>
</dbReference>